<dbReference type="InterPro" id="IPR029058">
    <property type="entry name" value="AB_hydrolase_fold"/>
</dbReference>
<keyword evidence="4" id="KW-1185">Reference proteome</keyword>
<gene>
    <name evidence="3" type="ORF">QRD43_19255</name>
</gene>
<keyword evidence="1 3" id="KW-0378">Hydrolase</keyword>
<dbReference type="InterPro" id="IPR050300">
    <property type="entry name" value="GDXG_lipolytic_enzyme"/>
</dbReference>
<dbReference type="EMBL" id="JASVDS010000006">
    <property type="protein sequence ID" value="MDL5034046.1"/>
    <property type="molecule type" value="Genomic_DNA"/>
</dbReference>
<evidence type="ECO:0000313" key="4">
    <source>
        <dbReference type="Proteomes" id="UP001238603"/>
    </source>
</evidence>
<evidence type="ECO:0000313" key="3">
    <source>
        <dbReference type="EMBL" id="MDL5034046.1"/>
    </source>
</evidence>
<accession>A0ABT7LRE5</accession>
<comment type="caution">
    <text evidence="3">The sequence shown here is derived from an EMBL/GenBank/DDBJ whole genome shotgun (WGS) entry which is preliminary data.</text>
</comment>
<dbReference type="PANTHER" id="PTHR48081">
    <property type="entry name" value="AB HYDROLASE SUPERFAMILY PROTEIN C4A8.06C"/>
    <property type="match status" value="1"/>
</dbReference>
<protein>
    <submittedName>
        <fullName evidence="3">Alpha/beta hydrolase</fullName>
    </submittedName>
</protein>
<evidence type="ECO:0000259" key="2">
    <source>
        <dbReference type="Pfam" id="PF20434"/>
    </source>
</evidence>
<dbReference type="Proteomes" id="UP001238603">
    <property type="component" value="Unassembled WGS sequence"/>
</dbReference>
<dbReference type="PANTHER" id="PTHR48081:SF33">
    <property type="entry name" value="KYNURENINE FORMAMIDASE"/>
    <property type="match status" value="1"/>
</dbReference>
<dbReference type="InterPro" id="IPR049492">
    <property type="entry name" value="BD-FAE-like_dom"/>
</dbReference>
<feature type="domain" description="BD-FAE-like" evidence="2">
    <location>
        <begin position="61"/>
        <end position="189"/>
    </location>
</feature>
<proteinExistence type="predicted"/>
<name>A0ABT7LRE5_9BURK</name>
<dbReference type="SUPFAM" id="SSF53474">
    <property type="entry name" value="alpha/beta-Hydrolases"/>
    <property type="match status" value="1"/>
</dbReference>
<dbReference type="Gene3D" id="3.40.50.1820">
    <property type="entry name" value="alpha/beta hydrolase"/>
    <property type="match status" value="1"/>
</dbReference>
<organism evidence="3 4">
    <name type="scientific">Roseateles subflavus</name>
    <dbReference type="NCBI Taxonomy" id="3053353"/>
    <lineage>
        <taxon>Bacteria</taxon>
        <taxon>Pseudomonadati</taxon>
        <taxon>Pseudomonadota</taxon>
        <taxon>Betaproteobacteria</taxon>
        <taxon>Burkholderiales</taxon>
        <taxon>Sphaerotilaceae</taxon>
        <taxon>Roseateles</taxon>
    </lineage>
</organism>
<sequence>MSDPSADWFESQYNNRLRVPESAQILQRWAEASALVRAQARCELDVPYGESPRQRLDVFSESVGKAPVLVFIHGGYWRALSKDDLSFIAPSFTSEGAVVVLPGYDLCPSVSMERIPLQLAQALAWVWRHAADYGGDPNHIVIAGHSAGGQLAALLSCFDWKSLAPELPRQLVKGVLSVSGVHDLTPLVQAPFLQADLRLDDDSARRLSPVHLAAPDSPLYAVVGGAESEEFRRQTRLIQEAWGPQAVPLVQEVPGYNHFDVLYDLVAPDGISHALVRKLLDLRWYSPLL</sequence>
<reference evidence="3 4" key="1">
    <citation type="submission" date="2023-06" db="EMBL/GenBank/DDBJ databases">
        <title>Pelomonas sp. APW6 16S ribosomal RNA gene genome sequencing and assembly.</title>
        <authorList>
            <person name="Woo H."/>
        </authorList>
    </citation>
    <scope>NUCLEOTIDE SEQUENCE [LARGE SCALE GENOMIC DNA]</scope>
    <source>
        <strain evidence="3 4">APW6</strain>
    </source>
</reference>
<dbReference type="RefSeq" id="WP_285984120.1">
    <property type="nucleotide sequence ID" value="NZ_JASVDS010000006.1"/>
</dbReference>
<evidence type="ECO:0000256" key="1">
    <source>
        <dbReference type="ARBA" id="ARBA00022801"/>
    </source>
</evidence>
<dbReference type="Pfam" id="PF20434">
    <property type="entry name" value="BD-FAE"/>
    <property type="match status" value="1"/>
</dbReference>
<dbReference type="GO" id="GO:0016787">
    <property type="term" value="F:hydrolase activity"/>
    <property type="evidence" value="ECO:0007669"/>
    <property type="project" value="UniProtKB-KW"/>
</dbReference>